<dbReference type="InterPro" id="IPR041698">
    <property type="entry name" value="Methyltransf_25"/>
</dbReference>
<dbReference type="Gene3D" id="3.40.50.150">
    <property type="entry name" value="Vaccinia Virus protein VP39"/>
    <property type="match status" value="1"/>
</dbReference>
<keyword evidence="4" id="KW-1185">Reference proteome</keyword>
<protein>
    <recommendedName>
        <fullName evidence="2">Methyltransferase domain-containing protein</fullName>
    </recommendedName>
</protein>
<dbReference type="PANTHER" id="PTHR12993">
    <property type="entry name" value="N-ACETYLGLUCOSAMINYL-PHOSPHATIDYLINOSITOL DE-N-ACETYLASE-RELATED"/>
    <property type="match status" value="1"/>
</dbReference>
<organism evidence="3 4">
    <name type="scientific">Agrococcus citreus</name>
    <dbReference type="NCBI Taxonomy" id="84643"/>
    <lineage>
        <taxon>Bacteria</taxon>
        <taxon>Bacillati</taxon>
        <taxon>Actinomycetota</taxon>
        <taxon>Actinomycetes</taxon>
        <taxon>Micrococcales</taxon>
        <taxon>Microbacteriaceae</taxon>
        <taxon>Agrococcus</taxon>
    </lineage>
</organism>
<accession>A0ABN1YWY6</accession>
<dbReference type="Proteomes" id="UP001501266">
    <property type="component" value="Unassembled WGS sequence"/>
</dbReference>
<dbReference type="SUPFAM" id="SSF102588">
    <property type="entry name" value="LmbE-like"/>
    <property type="match status" value="1"/>
</dbReference>
<dbReference type="Pfam" id="PF02585">
    <property type="entry name" value="PIG-L"/>
    <property type="match status" value="1"/>
</dbReference>
<dbReference type="InterPro" id="IPR003737">
    <property type="entry name" value="GlcNAc_PI_deacetylase-related"/>
</dbReference>
<evidence type="ECO:0000259" key="2">
    <source>
        <dbReference type="Pfam" id="PF13649"/>
    </source>
</evidence>
<dbReference type="SUPFAM" id="SSF53335">
    <property type="entry name" value="S-adenosyl-L-methionine-dependent methyltransferases"/>
    <property type="match status" value="1"/>
</dbReference>
<dbReference type="Pfam" id="PF13649">
    <property type="entry name" value="Methyltransf_25"/>
    <property type="match status" value="1"/>
</dbReference>
<dbReference type="RefSeq" id="WP_343920175.1">
    <property type="nucleotide sequence ID" value="NZ_BAAAKK010000005.1"/>
</dbReference>
<evidence type="ECO:0000313" key="3">
    <source>
        <dbReference type="EMBL" id="GAA1424551.1"/>
    </source>
</evidence>
<dbReference type="InterPro" id="IPR024078">
    <property type="entry name" value="LmbE-like_dom_sf"/>
</dbReference>
<reference evidence="3 4" key="1">
    <citation type="journal article" date="2019" name="Int. J. Syst. Evol. Microbiol.">
        <title>The Global Catalogue of Microorganisms (GCM) 10K type strain sequencing project: providing services to taxonomists for standard genome sequencing and annotation.</title>
        <authorList>
            <consortium name="The Broad Institute Genomics Platform"/>
            <consortium name="The Broad Institute Genome Sequencing Center for Infectious Disease"/>
            <person name="Wu L."/>
            <person name="Ma J."/>
        </authorList>
    </citation>
    <scope>NUCLEOTIDE SEQUENCE [LARGE SCALE GENOMIC DNA]</scope>
    <source>
        <strain evidence="3 4">JCM 12398</strain>
    </source>
</reference>
<dbReference type="EMBL" id="BAAAKK010000005">
    <property type="protein sequence ID" value="GAA1424551.1"/>
    <property type="molecule type" value="Genomic_DNA"/>
</dbReference>
<sequence>MVTSGAPRFDGQDAGTPHEAWLRSPAMRDAPSLEHTPGELLVVAAHPDDEVLGAFGSMQEAARRGIPVTVVVATDGEGSHPGSPTLMPRALAARRRHEQETALAGLGARILRLGMPDGAVDAHRRELVAAVQPLIAALPDDGLVLAPWARDGHPDHDAVGDAVAAIAREAGRHCAWAPIWAWLWGEPGLLDGLPLRRVPLDASARAAKAAAIAAHRSQVAPLSGDPADRAVLTPAMLERFAGDEWLVLAPRAEPMPFDERYLAEGDPWSTRTSWYERRKRAAVLAALPDERYRLAVEVGCGTAALTAELAARCDGALGVDASLPALAEGRRTLAGLPNAWVEHRAAADGLPAADVDLVVLSELGSYLDAEVLRGLVEESRDRGAHLVLCHWRGEGDDMLASAEQVHTMAGSVPGLRRVVEHRDEAFLLDVLVPA</sequence>
<dbReference type="Gene3D" id="3.40.50.10320">
    <property type="entry name" value="LmbE-like"/>
    <property type="match status" value="1"/>
</dbReference>
<keyword evidence="1" id="KW-0862">Zinc</keyword>
<dbReference type="PANTHER" id="PTHR12993:SF29">
    <property type="entry name" value="BLR3841 PROTEIN"/>
    <property type="match status" value="1"/>
</dbReference>
<proteinExistence type="predicted"/>
<name>A0ABN1YWY6_9MICO</name>
<evidence type="ECO:0000256" key="1">
    <source>
        <dbReference type="ARBA" id="ARBA00022833"/>
    </source>
</evidence>
<feature type="domain" description="Methyltransferase" evidence="2">
    <location>
        <begin position="296"/>
        <end position="378"/>
    </location>
</feature>
<evidence type="ECO:0000313" key="4">
    <source>
        <dbReference type="Proteomes" id="UP001501266"/>
    </source>
</evidence>
<dbReference type="InterPro" id="IPR029063">
    <property type="entry name" value="SAM-dependent_MTases_sf"/>
</dbReference>
<comment type="caution">
    <text evidence="3">The sequence shown here is derived from an EMBL/GenBank/DDBJ whole genome shotgun (WGS) entry which is preliminary data.</text>
</comment>
<gene>
    <name evidence="3" type="ORF">GCM10009640_21030</name>
</gene>